<dbReference type="HOGENOM" id="CLU_652280_0_0_1"/>
<dbReference type="STRING" id="913774.A0A0C3I2Y6"/>
<keyword evidence="2" id="KW-1185">Reference proteome</keyword>
<dbReference type="InterPro" id="IPR052895">
    <property type="entry name" value="HetReg/Transcr_Mod"/>
</dbReference>
<dbReference type="AlphaFoldDB" id="A0A0C3I2Y6"/>
<dbReference type="InParanoid" id="A0A0C3I2Y6"/>
<dbReference type="Pfam" id="PF26639">
    <property type="entry name" value="Het-6_barrel"/>
    <property type="match status" value="1"/>
</dbReference>
<proteinExistence type="predicted"/>
<gene>
    <name evidence="1" type="ORF">OIDMADRAFT_23516</name>
</gene>
<dbReference type="PANTHER" id="PTHR24148:SF73">
    <property type="entry name" value="HET DOMAIN PROTEIN (AFU_ORTHOLOGUE AFUA_8G01020)"/>
    <property type="match status" value="1"/>
</dbReference>
<dbReference type="PANTHER" id="PTHR24148">
    <property type="entry name" value="ANKYRIN REPEAT DOMAIN-CONTAINING PROTEIN 39 HOMOLOG-RELATED"/>
    <property type="match status" value="1"/>
</dbReference>
<evidence type="ECO:0000313" key="2">
    <source>
        <dbReference type="Proteomes" id="UP000054321"/>
    </source>
</evidence>
<protein>
    <submittedName>
        <fullName evidence="1">Uncharacterized protein</fullName>
    </submittedName>
</protein>
<sequence>MWVVQEVTVCKNPPVFYHGAETLEWDILLSFINEALSGPLYTNVYRRINLRHQGHGNLNLQFTGLKSTLMHVRELMKMRSIYQTDEVQTFSDLLIATKDRQSTDPKDKIFALLGLKSPGFPMKVDYNLTEAEVYINATVSALKEENRFDILDRIGCERFKSIKTLPSWVVDFGGRAGTILGKPIKSFSSHAREANNPSLYTAGGPTSRFDRSAVAYVKGASDSDHFLGVGSIIVDIIKKLGTTSPDMDEHLMGNSNGSIGSVIGNWKAVAASLPPLLTSPEQREKDFWRTVLLDLDMPEKNTNADLQDVEERRIPSHVDYLPPKNRSEEEYLVAMLNKKGGAQFSRNFGVTAAGGMGIFPENAKANDRICVFVGGRVPYVIRPWGQRFKLIGECYVDGMMDGEAIEWVRKGRCSTGVIWLV</sequence>
<name>A0A0C3I2Y6_OIDMZ</name>
<reference evidence="1 2" key="1">
    <citation type="submission" date="2014-04" db="EMBL/GenBank/DDBJ databases">
        <authorList>
            <consortium name="DOE Joint Genome Institute"/>
            <person name="Kuo A."/>
            <person name="Martino E."/>
            <person name="Perotto S."/>
            <person name="Kohler A."/>
            <person name="Nagy L.G."/>
            <person name="Floudas D."/>
            <person name="Copeland A."/>
            <person name="Barry K.W."/>
            <person name="Cichocki N."/>
            <person name="Veneault-Fourrey C."/>
            <person name="LaButti K."/>
            <person name="Lindquist E.A."/>
            <person name="Lipzen A."/>
            <person name="Lundell T."/>
            <person name="Morin E."/>
            <person name="Murat C."/>
            <person name="Sun H."/>
            <person name="Tunlid A."/>
            <person name="Henrissat B."/>
            <person name="Grigoriev I.V."/>
            <person name="Hibbett D.S."/>
            <person name="Martin F."/>
            <person name="Nordberg H.P."/>
            <person name="Cantor M.N."/>
            <person name="Hua S.X."/>
        </authorList>
    </citation>
    <scope>NUCLEOTIDE SEQUENCE [LARGE SCALE GENOMIC DNA]</scope>
    <source>
        <strain evidence="1 2">Zn</strain>
    </source>
</reference>
<dbReference type="Proteomes" id="UP000054321">
    <property type="component" value="Unassembled WGS sequence"/>
</dbReference>
<dbReference type="OrthoDB" id="2157530at2759"/>
<reference evidence="2" key="2">
    <citation type="submission" date="2015-01" db="EMBL/GenBank/DDBJ databases">
        <title>Evolutionary Origins and Diversification of the Mycorrhizal Mutualists.</title>
        <authorList>
            <consortium name="DOE Joint Genome Institute"/>
            <consortium name="Mycorrhizal Genomics Consortium"/>
            <person name="Kohler A."/>
            <person name="Kuo A."/>
            <person name="Nagy L.G."/>
            <person name="Floudas D."/>
            <person name="Copeland A."/>
            <person name="Barry K.W."/>
            <person name="Cichocki N."/>
            <person name="Veneault-Fourrey C."/>
            <person name="LaButti K."/>
            <person name="Lindquist E.A."/>
            <person name="Lipzen A."/>
            <person name="Lundell T."/>
            <person name="Morin E."/>
            <person name="Murat C."/>
            <person name="Riley R."/>
            <person name="Ohm R."/>
            <person name="Sun H."/>
            <person name="Tunlid A."/>
            <person name="Henrissat B."/>
            <person name="Grigoriev I.V."/>
            <person name="Hibbett D.S."/>
            <person name="Martin F."/>
        </authorList>
    </citation>
    <scope>NUCLEOTIDE SEQUENCE [LARGE SCALE GENOMIC DNA]</scope>
    <source>
        <strain evidence="2">Zn</strain>
    </source>
</reference>
<evidence type="ECO:0000313" key="1">
    <source>
        <dbReference type="EMBL" id="KIN08752.1"/>
    </source>
</evidence>
<accession>A0A0C3I2Y6</accession>
<organism evidence="1 2">
    <name type="scientific">Oidiodendron maius (strain Zn)</name>
    <dbReference type="NCBI Taxonomy" id="913774"/>
    <lineage>
        <taxon>Eukaryota</taxon>
        <taxon>Fungi</taxon>
        <taxon>Dikarya</taxon>
        <taxon>Ascomycota</taxon>
        <taxon>Pezizomycotina</taxon>
        <taxon>Leotiomycetes</taxon>
        <taxon>Leotiomycetes incertae sedis</taxon>
        <taxon>Myxotrichaceae</taxon>
        <taxon>Oidiodendron</taxon>
    </lineage>
</organism>
<dbReference type="EMBL" id="KN832870">
    <property type="protein sequence ID" value="KIN08752.1"/>
    <property type="molecule type" value="Genomic_DNA"/>
</dbReference>